<reference evidence="2" key="1">
    <citation type="submission" date="2023-03" db="EMBL/GenBank/DDBJ databases">
        <title>Massive genome expansion in bonnet fungi (Mycena s.s.) driven by repeated elements and novel gene families across ecological guilds.</title>
        <authorList>
            <consortium name="Lawrence Berkeley National Laboratory"/>
            <person name="Harder C.B."/>
            <person name="Miyauchi S."/>
            <person name="Viragh M."/>
            <person name="Kuo A."/>
            <person name="Thoen E."/>
            <person name="Andreopoulos B."/>
            <person name="Lu D."/>
            <person name="Skrede I."/>
            <person name="Drula E."/>
            <person name="Henrissat B."/>
            <person name="Morin E."/>
            <person name="Kohler A."/>
            <person name="Barry K."/>
            <person name="LaButti K."/>
            <person name="Morin E."/>
            <person name="Salamov A."/>
            <person name="Lipzen A."/>
            <person name="Mereny Z."/>
            <person name="Hegedus B."/>
            <person name="Baldrian P."/>
            <person name="Stursova M."/>
            <person name="Weitz H."/>
            <person name="Taylor A."/>
            <person name="Grigoriev I.V."/>
            <person name="Nagy L.G."/>
            <person name="Martin F."/>
            <person name="Kauserud H."/>
        </authorList>
    </citation>
    <scope>NUCLEOTIDE SEQUENCE</scope>
    <source>
        <strain evidence="2">CBHHK067</strain>
    </source>
</reference>
<sequence length="124" mass="13539">MSRMGPDIERGSIWPEFGHNWSRRHAALFLVASLCFLSTCLSPENCAETMGKDLWKSNGRKKCSLVQKAGLLAINFGHTIASSSRDKDNTPAQGEALIAAMERYHLRPNAGVEGFVSPMGENGC</sequence>
<name>A0AAD7AWZ9_MYCRO</name>
<gene>
    <name evidence="2" type="ORF">B0H17DRAFT_1155327</name>
</gene>
<feature type="chain" id="PRO_5041897144" evidence="1">
    <location>
        <begin position="43"/>
        <end position="124"/>
    </location>
</feature>
<dbReference type="EMBL" id="JARKIE010001598">
    <property type="protein sequence ID" value="KAJ7601367.1"/>
    <property type="molecule type" value="Genomic_DNA"/>
</dbReference>
<accession>A0AAD7AWZ9</accession>
<evidence type="ECO:0000256" key="1">
    <source>
        <dbReference type="SAM" id="SignalP"/>
    </source>
</evidence>
<evidence type="ECO:0000313" key="2">
    <source>
        <dbReference type="EMBL" id="KAJ7601367.1"/>
    </source>
</evidence>
<feature type="signal peptide" evidence="1">
    <location>
        <begin position="1"/>
        <end position="42"/>
    </location>
</feature>
<evidence type="ECO:0000313" key="3">
    <source>
        <dbReference type="Proteomes" id="UP001221757"/>
    </source>
</evidence>
<dbReference type="AlphaFoldDB" id="A0AAD7AWZ9"/>
<keyword evidence="3" id="KW-1185">Reference proteome</keyword>
<organism evidence="2 3">
    <name type="scientific">Mycena rosella</name>
    <name type="common">Pink bonnet</name>
    <name type="synonym">Agaricus rosellus</name>
    <dbReference type="NCBI Taxonomy" id="1033263"/>
    <lineage>
        <taxon>Eukaryota</taxon>
        <taxon>Fungi</taxon>
        <taxon>Dikarya</taxon>
        <taxon>Basidiomycota</taxon>
        <taxon>Agaricomycotina</taxon>
        <taxon>Agaricomycetes</taxon>
        <taxon>Agaricomycetidae</taxon>
        <taxon>Agaricales</taxon>
        <taxon>Marasmiineae</taxon>
        <taxon>Mycenaceae</taxon>
        <taxon>Mycena</taxon>
    </lineage>
</organism>
<keyword evidence="1" id="KW-0732">Signal</keyword>
<protein>
    <submittedName>
        <fullName evidence="2">Uncharacterized protein</fullName>
    </submittedName>
</protein>
<proteinExistence type="predicted"/>
<dbReference type="Proteomes" id="UP001221757">
    <property type="component" value="Unassembled WGS sequence"/>
</dbReference>
<comment type="caution">
    <text evidence="2">The sequence shown here is derived from an EMBL/GenBank/DDBJ whole genome shotgun (WGS) entry which is preliminary data.</text>
</comment>